<reference evidence="2 3" key="1">
    <citation type="submission" date="2017-06" db="EMBL/GenBank/DDBJ databases">
        <title>Comparative genomic analysis of Ambrosia Fusariam Clade fungi.</title>
        <authorList>
            <person name="Stajich J.E."/>
            <person name="Carrillo J."/>
            <person name="Kijimoto T."/>
            <person name="Eskalen A."/>
            <person name="O'Donnell K."/>
            <person name="Kasson M."/>
        </authorList>
    </citation>
    <scope>NUCLEOTIDE SEQUENCE [LARGE SCALE GENOMIC DNA]</scope>
    <source>
        <strain evidence="2 3">NRRL62606</strain>
    </source>
</reference>
<proteinExistence type="predicted"/>
<evidence type="ECO:0000256" key="1">
    <source>
        <dbReference type="SAM" id="MobiDB-lite"/>
    </source>
</evidence>
<gene>
    <name evidence="2" type="ORF">CEP51_009820</name>
</gene>
<evidence type="ECO:0000313" key="2">
    <source>
        <dbReference type="EMBL" id="RSL76582.1"/>
    </source>
</evidence>
<name>A0A428RGD1_9HYPO</name>
<accession>A0A428RGD1</accession>
<organism evidence="2 3">
    <name type="scientific">Fusarium floridanum</name>
    <dbReference type="NCBI Taxonomy" id="1325733"/>
    <lineage>
        <taxon>Eukaryota</taxon>
        <taxon>Fungi</taxon>
        <taxon>Dikarya</taxon>
        <taxon>Ascomycota</taxon>
        <taxon>Pezizomycotina</taxon>
        <taxon>Sordariomycetes</taxon>
        <taxon>Hypocreomycetidae</taxon>
        <taxon>Hypocreales</taxon>
        <taxon>Nectriaceae</taxon>
        <taxon>Fusarium</taxon>
        <taxon>Fusarium solani species complex</taxon>
    </lineage>
</organism>
<dbReference type="AlphaFoldDB" id="A0A428RGD1"/>
<dbReference type="EMBL" id="NKCL01000288">
    <property type="protein sequence ID" value="RSL76582.1"/>
    <property type="molecule type" value="Genomic_DNA"/>
</dbReference>
<sequence length="76" mass="8292">MAAVSTSPPPTAVSPTSNYQDSRQSDDTPRSPVRVPNLNLANGPQLRQAPVSPVRVNFQEENWAQPSNADIEHAQR</sequence>
<evidence type="ECO:0000313" key="3">
    <source>
        <dbReference type="Proteomes" id="UP000287972"/>
    </source>
</evidence>
<feature type="compositionally biased region" description="Polar residues" evidence="1">
    <location>
        <begin position="59"/>
        <end position="68"/>
    </location>
</feature>
<dbReference type="Proteomes" id="UP000287972">
    <property type="component" value="Unassembled WGS sequence"/>
</dbReference>
<feature type="region of interest" description="Disordered" evidence="1">
    <location>
        <begin position="1"/>
        <end position="76"/>
    </location>
</feature>
<comment type="caution">
    <text evidence="2">The sequence shown here is derived from an EMBL/GenBank/DDBJ whole genome shotgun (WGS) entry which is preliminary data.</text>
</comment>
<protein>
    <submittedName>
        <fullName evidence="2">Uncharacterized protein</fullName>
    </submittedName>
</protein>
<keyword evidence="3" id="KW-1185">Reference proteome</keyword>
<feature type="non-terminal residue" evidence="2">
    <location>
        <position position="76"/>
    </location>
</feature>